<keyword evidence="1" id="KW-0472">Membrane</keyword>
<keyword evidence="3" id="KW-1185">Reference proteome</keyword>
<protein>
    <submittedName>
        <fullName evidence="2">Uncharacterized protein</fullName>
    </submittedName>
</protein>
<feature type="transmembrane region" description="Helical" evidence="1">
    <location>
        <begin position="234"/>
        <end position="261"/>
    </location>
</feature>
<organism evidence="2 3">
    <name type="scientific">Chlamydia serpentis</name>
    <dbReference type="NCBI Taxonomy" id="1967782"/>
    <lineage>
        <taxon>Bacteria</taxon>
        <taxon>Pseudomonadati</taxon>
        <taxon>Chlamydiota</taxon>
        <taxon>Chlamydiia</taxon>
        <taxon>Chlamydiales</taxon>
        <taxon>Chlamydiaceae</taxon>
        <taxon>Chlamydia/Chlamydophila group</taxon>
        <taxon>Chlamydia</taxon>
    </lineage>
</organism>
<keyword evidence="1" id="KW-1133">Transmembrane helix</keyword>
<name>A0A2R8FAC6_9CHLA</name>
<reference evidence="3" key="1">
    <citation type="submission" date="2017-11" db="EMBL/GenBank/DDBJ databases">
        <authorList>
            <person name="Seth-Smith MB H."/>
        </authorList>
    </citation>
    <scope>NUCLEOTIDE SEQUENCE [LARGE SCALE GENOMIC DNA]</scope>
</reference>
<dbReference type="EMBL" id="LT993738">
    <property type="protein sequence ID" value="SPN73390.1"/>
    <property type="molecule type" value="Genomic_DNA"/>
</dbReference>
<proteinExistence type="predicted"/>
<accession>A0A2R8FAC6</accession>
<gene>
    <name evidence="2" type="ORF">C10C_0212</name>
</gene>
<dbReference type="AlphaFoldDB" id="A0A2R8FAC6"/>
<dbReference type="Proteomes" id="UP000244926">
    <property type="component" value="Chromosome I"/>
</dbReference>
<keyword evidence="1" id="KW-0812">Transmembrane</keyword>
<sequence length="388" mass="42361">MSYSFDSNLAITSSIKQVRETLLFLSSKERFVRYESTVESIHSFLLEGTQPSVFFIDDLETASNLEDHELTVYFSISLKTILGRFLEKILTVSSSSFLLAADSEATLDLILFRIFGCLIFTILTVVLGPTLGVVFYCAYKIYQVTKKISFLSKNRTQVTNSLNRSDTTLNRAGTITAASASESIIKSCKAFRQSTLTFLALGLIATIALAALVVGIVFSILFVGPAAASVMTSAMIGCCAGGGGGILLSILGFLIASVYSVRKRKEAAAYMHTALLQAMVADLVMQSPHPSISSGVKQVLSKCIGRYQEFFTNEEYEELMRMSFSGLPPPPSYNSLSGLPPPPAYRSLFNEDGTPLLHSYDAFNCCHEFLRSPYTEETIPSSPPPPYS</sequence>
<evidence type="ECO:0000313" key="3">
    <source>
        <dbReference type="Proteomes" id="UP000244926"/>
    </source>
</evidence>
<dbReference type="RefSeq" id="WP_108896362.1">
    <property type="nucleotide sequence ID" value="NZ_LT993738.1"/>
</dbReference>
<dbReference type="KEGG" id="csee:C10C_0212"/>
<dbReference type="OrthoDB" id="10006646at2"/>
<evidence type="ECO:0000313" key="2">
    <source>
        <dbReference type="EMBL" id="SPN73390.1"/>
    </source>
</evidence>
<feature type="transmembrane region" description="Helical" evidence="1">
    <location>
        <begin position="196"/>
        <end position="222"/>
    </location>
</feature>
<dbReference type="NCBIfam" id="NF047332">
    <property type="entry name" value="Chlamy_GarD"/>
    <property type="match status" value="1"/>
</dbReference>
<feature type="transmembrane region" description="Helical" evidence="1">
    <location>
        <begin position="110"/>
        <end position="139"/>
    </location>
</feature>
<evidence type="ECO:0000256" key="1">
    <source>
        <dbReference type="SAM" id="Phobius"/>
    </source>
</evidence>